<dbReference type="OrthoDB" id="752362at2759"/>
<dbReference type="eggNOG" id="ENOG502SXHE">
    <property type="taxonomic scope" value="Eukaryota"/>
</dbReference>
<dbReference type="InterPro" id="IPR036361">
    <property type="entry name" value="SAP_dom_sf"/>
</dbReference>
<evidence type="ECO:0000256" key="5">
    <source>
        <dbReference type="PROSITE-ProRule" id="PRU00117"/>
    </source>
</evidence>
<feature type="domain" description="SAP" evidence="10">
    <location>
        <begin position="4"/>
        <end position="38"/>
    </location>
</feature>
<feature type="compositionally biased region" description="Gly residues" evidence="7">
    <location>
        <begin position="543"/>
        <end position="552"/>
    </location>
</feature>
<dbReference type="InterPro" id="IPR001202">
    <property type="entry name" value="WW_dom"/>
</dbReference>
<evidence type="ECO:0000256" key="2">
    <source>
        <dbReference type="ARBA" id="ARBA00022737"/>
    </source>
</evidence>
<sequence length="703" mass="72719">MTDPSTMTVAQLKEELKARGLDATGLKAALLARLQAALESAGDDAGDDAKSDDHADAPAAVDADPPNGDDDDDDDDEEAASPAQSEPPLAKAVSDSIEKKKRKRGGDGGDAKGEEEKTADAKGDPDEEAGNGRSKALKVDGSAAASASNLAAASSAPSFDMPPITIDPNTGKASIEINVKGNEGRVIGKGGETVKHIERKFAVKIEMRRERGTCVVTGAEAVMRDAAALISEVIERGDVNKGDRASAGSIPSGSFGGPQMETPGTMIAKLLASAQAKIDSGEDASAADFPEVLRGDDMEEHVAIEVPCPGQEGRVIGRGGATIKEIERQSGASAKVVKGTGRCDVSGPRGRVILARRIVLETMALPVDPFGAGAPGKREAGDWTCPQCNASCFRSKTSCFNCGAPKPAAAYGQPQQMGYGQPQQMGYGQPQQMGYGMQQQQGYGMQQPMMGGGYGGGGGAKTSVEVPCMGSEGRIIGKGGDMIKYIQNSTGTKLDMRRDKGTVQVTGTPEAVAAAEAMVREVIENGDTRDKGGLQPPQNLGQPGMGGGQGQYAQPVGGGQVMGGGYAMAPPGQVQMVAVPVQGGYVQAGQPMAQGQYGQPMMMAVPAQQGQAQYQYQPQGQYAYVDASQVQGAVYVPQQQTAAQQQQPGAQAVAGAEWGQAQQQQQQAAAAPAAAPAGGEWQTHYSEGRAYYYNTATGETRWA</sequence>
<dbReference type="AlphaFoldDB" id="C1E6Z9"/>
<dbReference type="InterPro" id="IPR036612">
    <property type="entry name" value="KH_dom_type_1_sf"/>
</dbReference>
<evidence type="ECO:0000256" key="1">
    <source>
        <dbReference type="ARBA" id="ARBA00022723"/>
    </source>
</evidence>
<protein>
    <submittedName>
        <fullName evidence="11">Uncharacterized protein</fullName>
    </submittedName>
</protein>
<keyword evidence="2" id="KW-0677">Repeat</keyword>
<evidence type="ECO:0000256" key="6">
    <source>
        <dbReference type="PROSITE-ProRule" id="PRU00322"/>
    </source>
</evidence>
<dbReference type="EMBL" id="CP001326">
    <property type="protein sequence ID" value="ACO63519.1"/>
    <property type="molecule type" value="Genomic_DNA"/>
</dbReference>
<keyword evidence="5" id="KW-0694">RNA-binding</keyword>
<dbReference type="InterPro" id="IPR004087">
    <property type="entry name" value="KH_dom"/>
</dbReference>
<dbReference type="PROSITE" id="PS50084">
    <property type="entry name" value="KH_TYPE_1"/>
    <property type="match status" value="3"/>
</dbReference>
<dbReference type="SMART" id="SM00322">
    <property type="entry name" value="KH"/>
    <property type="match status" value="3"/>
</dbReference>
<evidence type="ECO:0000313" key="11">
    <source>
        <dbReference type="EMBL" id="ACO63519.1"/>
    </source>
</evidence>
<feature type="region of interest" description="Disordered" evidence="7">
    <location>
        <begin position="39"/>
        <end position="140"/>
    </location>
</feature>
<dbReference type="Gene3D" id="2.20.70.10">
    <property type="match status" value="1"/>
</dbReference>
<dbReference type="InterPro" id="IPR003034">
    <property type="entry name" value="SAP_dom"/>
</dbReference>
<dbReference type="InterPro" id="IPR036443">
    <property type="entry name" value="Znf_RanBP2_sf"/>
</dbReference>
<feature type="region of interest" description="Disordered" evidence="7">
    <location>
        <begin position="527"/>
        <end position="552"/>
    </location>
</feature>
<name>C1E6Z9_MICCC</name>
<dbReference type="KEGG" id="mis:MICPUN_58834"/>
<dbReference type="SUPFAM" id="SSF90209">
    <property type="entry name" value="Ran binding protein zinc finger-like"/>
    <property type="match status" value="1"/>
</dbReference>
<dbReference type="RefSeq" id="XP_002502261.1">
    <property type="nucleotide sequence ID" value="XM_002502215.1"/>
</dbReference>
<dbReference type="CDD" id="cd00105">
    <property type="entry name" value="KH-I"/>
    <property type="match status" value="1"/>
</dbReference>
<dbReference type="InParanoid" id="C1E6Z9"/>
<gene>
    <name evidence="11" type="ORF">MICPUN_58834</name>
</gene>
<dbReference type="Gene3D" id="1.10.720.30">
    <property type="entry name" value="SAP domain"/>
    <property type="match status" value="1"/>
</dbReference>
<dbReference type="Gene3D" id="3.30.1370.10">
    <property type="entry name" value="K Homology domain, type 1"/>
    <property type="match status" value="3"/>
</dbReference>
<dbReference type="Gene3D" id="4.10.1060.10">
    <property type="entry name" value="Zinc finger, RanBP2-type"/>
    <property type="match status" value="1"/>
</dbReference>
<feature type="compositionally biased region" description="Low complexity" evidence="7">
    <location>
        <begin position="533"/>
        <end position="542"/>
    </location>
</feature>
<dbReference type="SUPFAM" id="SSF51045">
    <property type="entry name" value="WW domain"/>
    <property type="match status" value="1"/>
</dbReference>
<feature type="compositionally biased region" description="Basic and acidic residues" evidence="7">
    <location>
        <begin position="105"/>
        <end position="124"/>
    </location>
</feature>
<keyword evidence="4" id="KW-0862">Zinc</keyword>
<dbReference type="InterPro" id="IPR036020">
    <property type="entry name" value="WW_dom_sf"/>
</dbReference>
<dbReference type="InterPro" id="IPR004088">
    <property type="entry name" value="KH_dom_type_1"/>
</dbReference>
<dbReference type="SMART" id="SM00547">
    <property type="entry name" value="ZnF_RBZ"/>
    <property type="match status" value="1"/>
</dbReference>
<dbReference type="PROSITE" id="PS50020">
    <property type="entry name" value="WW_DOMAIN_2"/>
    <property type="match status" value="1"/>
</dbReference>
<keyword evidence="1" id="KW-0479">Metal-binding</keyword>
<evidence type="ECO:0000256" key="7">
    <source>
        <dbReference type="SAM" id="MobiDB-lite"/>
    </source>
</evidence>
<proteinExistence type="predicted"/>
<feature type="compositionally biased region" description="Low complexity" evidence="7">
    <location>
        <begin position="57"/>
        <end position="66"/>
    </location>
</feature>
<dbReference type="GO" id="GO:0003723">
    <property type="term" value="F:RNA binding"/>
    <property type="evidence" value="ECO:0007669"/>
    <property type="project" value="UniProtKB-UniRule"/>
</dbReference>
<keyword evidence="12" id="KW-1185">Reference proteome</keyword>
<dbReference type="GeneID" id="8243548"/>
<feature type="domain" description="RanBP2-type" evidence="9">
    <location>
        <begin position="379"/>
        <end position="408"/>
    </location>
</feature>
<evidence type="ECO:0000256" key="3">
    <source>
        <dbReference type="ARBA" id="ARBA00022771"/>
    </source>
</evidence>
<dbReference type="Pfam" id="PF02037">
    <property type="entry name" value="SAP"/>
    <property type="match status" value="1"/>
</dbReference>
<dbReference type="GO" id="GO:0008270">
    <property type="term" value="F:zinc ion binding"/>
    <property type="evidence" value="ECO:0007669"/>
    <property type="project" value="UniProtKB-KW"/>
</dbReference>
<evidence type="ECO:0000259" key="10">
    <source>
        <dbReference type="PROSITE" id="PS50800"/>
    </source>
</evidence>
<dbReference type="FunCoup" id="C1E6Z9">
    <property type="interactions" value="917"/>
</dbReference>
<feature type="compositionally biased region" description="Low complexity" evidence="7">
    <location>
        <begin position="80"/>
        <end position="90"/>
    </location>
</feature>
<dbReference type="Pfam" id="PF00013">
    <property type="entry name" value="KH_1"/>
    <property type="match status" value="3"/>
</dbReference>
<evidence type="ECO:0000256" key="4">
    <source>
        <dbReference type="ARBA" id="ARBA00022833"/>
    </source>
</evidence>
<feature type="domain" description="WW" evidence="8">
    <location>
        <begin position="675"/>
        <end position="703"/>
    </location>
</feature>
<dbReference type="SMART" id="SM00513">
    <property type="entry name" value="SAP"/>
    <property type="match status" value="1"/>
</dbReference>
<evidence type="ECO:0000259" key="8">
    <source>
        <dbReference type="PROSITE" id="PS50020"/>
    </source>
</evidence>
<evidence type="ECO:0000259" key="9">
    <source>
        <dbReference type="PROSITE" id="PS50199"/>
    </source>
</evidence>
<evidence type="ECO:0000313" key="12">
    <source>
        <dbReference type="Proteomes" id="UP000002009"/>
    </source>
</evidence>
<feature type="compositionally biased region" description="Acidic residues" evidence="7">
    <location>
        <begin position="67"/>
        <end position="79"/>
    </location>
</feature>
<feature type="compositionally biased region" description="Basic and acidic residues" evidence="7">
    <location>
        <begin position="47"/>
        <end position="56"/>
    </location>
</feature>
<dbReference type="PROSITE" id="PS50800">
    <property type="entry name" value="SAP"/>
    <property type="match status" value="1"/>
</dbReference>
<dbReference type="SUPFAM" id="SSF54791">
    <property type="entry name" value="Eukaryotic type KH-domain (KH-domain type I)"/>
    <property type="match status" value="3"/>
</dbReference>
<dbReference type="CDD" id="cd00201">
    <property type="entry name" value="WW"/>
    <property type="match status" value="1"/>
</dbReference>
<dbReference type="PROSITE" id="PS50199">
    <property type="entry name" value="ZF_RANBP2_2"/>
    <property type="match status" value="1"/>
</dbReference>
<dbReference type="Proteomes" id="UP000002009">
    <property type="component" value="Chromosome 5"/>
</dbReference>
<dbReference type="PANTHER" id="PTHR10288">
    <property type="entry name" value="KH DOMAIN CONTAINING RNA BINDING PROTEIN"/>
    <property type="match status" value="1"/>
</dbReference>
<reference evidence="11 12" key="1">
    <citation type="journal article" date="2009" name="Science">
        <title>Green evolution and dynamic adaptations revealed by genomes of the marine picoeukaryotes Micromonas.</title>
        <authorList>
            <person name="Worden A.Z."/>
            <person name="Lee J.H."/>
            <person name="Mock T."/>
            <person name="Rouze P."/>
            <person name="Simmons M.P."/>
            <person name="Aerts A.L."/>
            <person name="Allen A.E."/>
            <person name="Cuvelier M.L."/>
            <person name="Derelle E."/>
            <person name="Everett M.V."/>
            <person name="Foulon E."/>
            <person name="Grimwood J."/>
            <person name="Gundlach H."/>
            <person name="Henrissat B."/>
            <person name="Napoli C."/>
            <person name="McDonald S.M."/>
            <person name="Parker M.S."/>
            <person name="Rombauts S."/>
            <person name="Salamov A."/>
            <person name="Von Dassow P."/>
            <person name="Badger J.H."/>
            <person name="Coutinho P.M."/>
            <person name="Demir E."/>
            <person name="Dubchak I."/>
            <person name="Gentemann C."/>
            <person name="Eikrem W."/>
            <person name="Gready J.E."/>
            <person name="John U."/>
            <person name="Lanier W."/>
            <person name="Lindquist E.A."/>
            <person name="Lucas S."/>
            <person name="Mayer K.F."/>
            <person name="Moreau H."/>
            <person name="Not F."/>
            <person name="Otillar R."/>
            <person name="Panaud O."/>
            <person name="Pangilinan J."/>
            <person name="Paulsen I."/>
            <person name="Piegu B."/>
            <person name="Poliakov A."/>
            <person name="Robbens S."/>
            <person name="Schmutz J."/>
            <person name="Toulza E."/>
            <person name="Wyss T."/>
            <person name="Zelensky A."/>
            <person name="Zhou K."/>
            <person name="Armbrust E.V."/>
            <person name="Bhattacharya D."/>
            <person name="Goodenough U.W."/>
            <person name="Van de Peer Y."/>
            <person name="Grigoriev I.V."/>
        </authorList>
    </citation>
    <scope>NUCLEOTIDE SEQUENCE [LARGE SCALE GENOMIC DNA]</scope>
    <source>
        <strain evidence="12">RCC299 / NOUM17</strain>
    </source>
</reference>
<dbReference type="InterPro" id="IPR001876">
    <property type="entry name" value="Znf_RanBP2"/>
</dbReference>
<accession>C1E6Z9</accession>
<keyword evidence="3 6" id="KW-0863">Zinc-finger</keyword>
<organism evidence="11 12">
    <name type="scientific">Micromonas commoda (strain RCC299 / NOUM17 / CCMP2709)</name>
    <name type="common">Picoplanktonic green alga</name>
    <dbReference type="NCBI Taxonomy" id="296587"/>
    <lineage>
        <taxon>Eukaryota</taxon>
        <taxon>Viridiplantae</taxon>
        <taxon>Chlorophyta</taxon>
        <taxon>Mamiellophyceae</taxon>
        <taxon>Mamiellales</taxon>
        <taxon>Mamiellaceae</taxon>
        <taxon>Micromonas</taxon>
    </lineage>
</organism>
<dbReference type="SUPFAM" id="SSF68906">
    <property type="entry name" value="SAP domain"/>
    <property type="match status" value="1"/>
</dbReference>